<comment type="caution">
    <text evidence="2">The sequence shown here is derived from an EMBL/GenBank/DDBJ whole genome shotgun (WGS) entry which is preliminary data.</text>
</comment>
<protein>
    <submittedName>
        <fullName evidence="2">Uncharacterized protein</fullName>
    </submittedName>
</protein>
<keyword evidence="3" id="KW-1185">Reference proteome</keyword>
<accession>A0A8J2ZGR3</accession>
<evidence type="ECO:0000256" key="1">
    <source>
        <dbReference type="SAM" id="MobiDB-lite"/>
    </source>
</evidence>
<proteinExistence type="predicted"/>
<evidence type="ECO:0000313" key="2">
    <source>
        <dbReference type="EMBL" id="GGG62163.1"/>
    </source>
</evidence>
<feature type="compositionally biased region" description="Basic and acidic residues" evidence="1">
    <location>
        <begin position="87"/>
        <end position="99"/>
    </location>
</feature>
<evidence type="ECO:0000313" key="3">
    <source>
        <dbReference type="Proteomes" id="UP000617145"/>
    </source>
</evidence>
<sequence>MRPQRMKQGLHQYWCGPCFMRIPPRTEWALRHPLGAGRPLTKPEWGAVPLSPARGAVSPTCSETEPDGDVPSGQMPMFGGFRSSAAWDDKSRAGHDNHA</sequence>
<name>A0A8J2ZGR3_9RHOB</name>
<reference evidence="2" key="1">
    <citation type="journal article" date="2014" name="Int. J. Syst. Evol. Microbiol.">
        <title>Complete genome sequence of Corynebacterium casei LMG S-19264T (=DSM 44701T), isolated from a smear-ripened cheese.</title>
        <authorList>
            <consortium name="US DOE Joint Genome Institute (JGI-PGF)"/>
            <person name="Walter F."/>
            <person name="Albersmeier A."/>
            <person name="Kalinowski J."/>
            <person name="Ruckert C."/>
        </authorList>
    </citation>
    <scope>NUCLEOTIDE SEQUENCE</scope>
    <source>
        <strain evidence="2">CGMCC 1.15762</strain>
    </source>
</reference>
<dbReference type="Proteomes" id="UP000617145">
    <property type="component" value="Unassembled WGS sequence"/>
</dbReference>
<reference evidence="2" key="2">
    <citation type="submission" date="2020-09" db="EMBL/GenBank/DDBJ databases">
        <authorList>
            <person name="Sun Q."/>
            <person name="Zhou Y."/>
        </authorList>
    </citation>
    <scope>NUCLEOTIDE SEQUENCE</scope>
    <source>
        <strain evidence="2">CGMCC 1.15762</strain>
    </source>
</reference>
<organism evidence="2 3">
    <name type="scientific">Salipiger pallidus</name>
    <dbReference type="NCBI Taxonomy" id="1775170"/>
    <lineage>
        <taxon>Bacteria</taxon>
        <taxon>Pseudomonadati</taxon>
        <taxon>Pseudomonadota</taxon>
        <taxon>Alphaproteobacteria</taxon>
        <taxon>Rhodobacterales</taxon>
        <taxon>Roseobacteraceae</taxon>
        <taxon>Salipiger</taxon>
    </lineage>
</organism>
<feature type="region of interest" description="Disordered" evidence="1">
    <location>
        <begin position="36"/>
        <end position="99"/>
    </location>
</feature>
<dbReference type="EMBL" id="BMJV01000001">
    <property type="protein sequence ID" value="GGG62163.1"/>
    <property type="molecule type" value="Genomic_DNA"/>
</dbReference>
<gene>
    <name evidence="2" type="ORF">GCM10011415_05510</name>
</gene>
<dbReference type="AlphaFoldDB" id="A0A8J2ZGR3"/>